<keyword evidence="1" id="KW-0808">Transferase</keyword>
<dbReference type="PANTHER" id="PTHR13943:SF31">
    <property type="entry name" value="PHOSPHOLIPASE A AND ACYLTRANSFERASE 3"/>
    <property type="match status" value="1"/>
</dbReference>
<name>A0A5A7N358_9PROT</name>
<dbReference type="RefSeq" id="WP_081836936.1">
    <property type="nucleotide sequence ID" value="NZ_BKCN01000001.1"/>
</dbReference>
<sequence length="124" mass="13966">MISTYSVGEVVSAWFFPGYQHFGIVSERGTVIHASKRQEKVVESSVGEFSEGLPITRHGIDGNLPPYEIVQRARQRIGRPYRLFLQNCEHFVTEVCGVEPRSPQIKGLIFVLLCVLGFSFLPRA</sequence>
<keyword evidence="6" id="KW-1185">Reference proteome</keyword>
<dbReference type="AlphaFoldDB" id="A0A5A7N358"/>
<evidence type="ECO:0000256" key="1">
    <source>
        <dbReference type="ARBA" id="ARBA00022679"/>
    </source>
</evidence>
<organism evidence="5 6">
    <name type="scientific">Iodidimonas nitroreducens</name>
    <dbReference type="NCBI Taxonomy" id="1236968"/>
    <lineage>
        <taxon>Bacteria</taxon>
        <taxon>Pseudomonadati</taxon>
        <taxon>Pseudomonadota</taxon>
        <taxon>Alphaproteobacteria</taxon>
        <taxon>Iodidimonadales</taxon>
        <taxon>Iodidimonadaceae</taxon>
        <taxon>Iodidimonas</taxon>
    </lineage>
</organism>
<feature type="domain" description="LRAT" evidence="4">
    <location>
        <begin position="11"/>
        <end position="104"/>
    </location>
</feature>
<dbReference type="GO" id="GO:0016410">
    <property type="term" value="F:N-acyltransferase activity"/>
    <property type="evidence" value="ECO:0007669"/>
    <property type="project" value="TreeGrafter"/>
</dbReference>
<keyword evidence="2" id="KW-0378">Hydrolase</keyword>
<evidence type="ECO:0000313" key="6">
    <source>
        <dbReference type="Proteomes" id="UP000324996"/>
    </source>
</evidence>
<dbReference type="GO" id="GO:0008970">
    <property type="term" value="F:phospholipase A1 activity"/>
    <property type="evidence" value="ECO:0007669"/>
    <property type="project" value="TreeGrafter"/>
</dbReference>
<dbReference type="GO" id="GO:0005737">
    <property type="term" value="C:cytoplasm"/>
    <property type="evidence" value="ECO:0007669"/>
    <property type="project" value="TreeGrafter"/>
</dbReference>
<dbReference type="InterPro" id="IPR007053">
    <property type="entry name" value="LRAT_dom"/>
</dbReference>
<evidence type="ECO:0000256" key="3">
    <source>
        <dbReference type="ARBA" id="ARBA00023098"/>
    </source>
</evidence>
<gene>
    <name evidence="5" type="ORF">JCM17846_03850</name>
</gene>
<proteinExistence type="predicted"/>
<dbReference type="Proteomes" id="UP000324996">
    <property type="component" value="Unassembled WGS sequence"/>
</dbReference>
<dbReference type="InterPro" id="IPR051496">
    <property type="entry name" value="H-rev107_PLA/AT"/>
</dbReference>
<evidence type="ECO:0000313" key="5">
    <source>
        <dbReference type="EMBL" id="GER02703.1"/>
    </source>
</evidence>
<reference evidence="5 6" key="1">
    <citation type="submission" date="2019-09" db="EMBL/GenBank/DDBJ databases">
        <title>NBRP : Genome information of microbial organism related human and environment.</title>
        <authorList>
            <person name="Hattori M."/>
            <person name="Oshima K."/>
            <person name="Inaba H."/>
            <person name="Suda W."/>
            <person name="Sakamoto M."/>
            <person name="Iino T."/>
            <person name="Kitahara M."/>
            <person name="Oshida Y."/>
            <person name="Iida T."/>
            <person name="Kudo T."/>
            <person name="Itoh T."/>
            <person name="Ohkuma M."/>
        </authorList>
    </citation>
    <scope>NUCLEOTIDE SEQUENCE [LARGE SCALE GENOMIC DNA]</scope>
    <source>
        <strain evidence="5 6">Q-1</strain>
    </source>
</reference>
<dbReference type="PROSITE" id="PS51934">
    <property type="entry name" value="LRAT"/>
    <property type="match status" value="1"/>
</dbReference>
<dbReference type="GO" id="GO:0070292">
    <property type="term" value="P:N-acylphosphatidylethanolamine metabolic process"/>
    <property type="evidence" value="ECO:0007669"/>
    <property type="project" value="TreeGrafter"/>
</dbReference>
<protein>
    <recommendedName>
        <fullName evidence="4">LRAT domain-containing protein</fullName>
    </recommendedName>
</protein>
<dbReference type="EMBL" id="BKCN01000001">
    <property type="protein sequence ID" value="GER02703.1"/>
    <property type="molecule type" value="Genomic_DNA"/>
</dbReference>
<accession>A0A5A7N358</accession>
<dbReference type="Gene3D" id="3.90.1720.10">
    <property type="entry name" value="endopeptidase domain like (from Nostoc punctiforme)"/>
    <property type="match status" value="1"/>
</dbReference>
<comment type="caution">
    <text evidence="5">The sequence shown here is derived from an EMBL/GenBank/DDBJ whole genome shotgun (WGS) entry which is preliminary data.</text>
</comment>
<dbReference type="PANTHER" id="PTHR13943">
    <property type="entry name" value="HRAS-LIKE SUPPRESSOR - RELATED"/>
    <property type="match status" value="1"/>
</dbReference>
<dbReference type="Pfam" id="PF04970">
    <property type="entry name" value="LRAT"/>
    <property type="match status" value="1"/>
</dbReference>
<evidence type="ECO:0000259" key="4">
    <source>
        <dbReference type="PROSITE" id="PS51934"/>
    </source>
</evidence>
<evidence type="ECO:0000256" key="2">
    <source>
        <dbReference type="ARBA" id="ARBA00022801"/>
    </source>
</evidence>
<dbReference type="GO" id="GO:0004623">
    <property type="term" value="F:phospholipase A2 activity"/>
    <property type="evidence" value="ECO:0007669"/>
    <property type="project" value="TreeGrafter"/>
</dbReference>
<keyword evidence="3" id="KW-0443">Lipid metabolism</keyword>